<keyword evidence="2 8" id="KW-0167">Capsid protein</keyword>
<organism evidence="9">
    <name type="scientific">Human papillomavirus</name>
    <dbReference type="NCBI Taxonomy" id="10566"/>
    <lineage>
        <taxon>Viruses</taxon>
        <taxon>Monodnaviria</taxon>
        <taxon>Shotokuvirae</taxon>
        <taxon>Cossaviricota</taxon>
        <taxon>Papovaviricetes</taxon>
        <taxon>Zurhausenvirales</taxon>
        <taxon>Papillomaviridae</taxon>
    </lineage>
</organism>
<dbReference type="Gene3D" id="2.60.175.20">
    <property type="entry name" value="Major capsid L1 (late) superfamily, Papillomavirus"/>
    <property type="match status" value="1"/>
</dbReference>
<comment type="subunit">
    <text evidence="8">Self-assembles into homopentamers. The capsid has an icosahedral symmetry and consists of 72 capsomers, with each capsomer being a pentamer of L1. Interacts with the minor capsid protein L2; this interaction is necessary for viral genome encapsidation.</text>
</comment>
<proteinExistence type="inferred from homology"/>
<dbReference type="EMBL" id="HM748615">
    <property type="protein sequence ID" value="ADX99462.1"/>
    <property type="molecule type" value="Genomic_DNA"/>
</dbReference>
<evidence type="ECO:0000256" key="1">
    <source>
        <dbReference type="ARBA" id="ARBA00004328"/>
    </source>
</evidence>
<keyword evidence="3 8" id="KW-0945">Host-virus interaction</keyword>
<dbReference type="Pfam" id="PF00500">
    <property type="entry name" value="Late_protein_L1"/>
    <property type="match status" value="1"/>
</dbReference>
<evidence type="ECO:0000256" key="2">
    <source>
        <dbReference type="ARBA" id="ARBA00022561"/>
    </source>
</evidence>
<evidence type="ECO:0000256" key="4">
    <source>
        <dbReference type="ARBA" id="ARBA00022804"/>
    </source>
</evidence>
<evidence type="ECO:0000256" key="7">
    <source>
        <dbReference type="ARBA" id="ARBA00023296"/>
    </source>
</evidence>
<dbReference type="InterPro" id="IPR011222">
    <property type="entry name" value="dsDNA_vir_gr_I_capsid"/>
</dbReference>
<keyword evidence="8" id="KW-1145">T=7 icosahedral capsid protein</keyword>
<dbReference type="GO" id="GO:0039620">
    <property type="term" value="C:T=7 icosahedral viral capsid"/>
    <property type="evidence" value="ECO:0007669"/>
    <property type="project" value="UniProtKB-KW"/>
</dbReference>
<evidence type="ECO:0000256" key="8">
    <source>
        <dbReference type="RuleBase" id="RU361248"/>
    </source>
</evidence>
<comment type="subcellular location">
    <subcellularLocation>
        <location evidence="1 8">Virion</location>
    </subcellularLocation>
</comment>
<dbReference type="GO" id="GO:0005198">
    <property type="term" value="F:structural molecule activity"/>
    <property type="evidence" value="ECO:0007669"/>
    <property type="project" value="InterPro"/>
</dbReference>
<keyword evidence="7 8" id="KW-1160">Virus entry into host cell</keyword>
<evidence type="ECO:0000256" key="3">
    <source>
        <dbReference type="ARBA" id="ARBA00022581"/>
    </source>
</evidence>
<sequence length="48" mass="5445">FVAVVDTTRSTNITICASVSKSATYTKSDYKQSCDMSEEYDLQFIFHL</sequence>
<keyword evidence="4 8" id="KW-1161">Viral attachment to host cell</keyword>
<dbReference type="InterPro" id="IPR036973">
    <property type="entry name" value="Capsid_L1_sf_Papillomavir"/>
</dbReference>
<evidence type="ECO:0000256" key="6">
    <source>
        <dbReference type="ARBA" id="ARBA00022921"/>
    </source>
</evidence>
<gene>
    <name evidence="8 9" type="primary">L1</name>
</gene>
<name>F1BC97_9PAPI</name>
<dbReference type="GO" id="GO:0019062">
    <property type="term" value="P:virion attachment to host cell"/>
    <property type="evidence" value="ECO:0007669"/>
    <property type="project" value="UniProtKB-UniRule"/>
</dbReference>
<accession>F1BC97</accession>
<reference evidence="9" key="1">
    <citation type="journal article" date="2012" name="ScientificWorldJournal">
        <title>Human papillomavirus is associated with breast cancer in the north part of iran.</title>
        <authorList>
            <person name="Sigaroodi A."/>
            <person name="Nadji S.A."/>
            <person name="Naghshvar F."/>
            <person name="Nategh R."/>
            <person name="Emami H."/>
            <person name="Velayati A.A."/>
        </authorList>
    </citation>
    <scope>NUCLEOTIDE SEQUENCE</scope>
    <source>
        <strain evidence="9">B26-GP</strain>
    </source>
</reference>
<evidence type="ECO:0000313" key="9">
    <source>
        <dbReference type="EMBL" id="ADX99462.1"/>
    </source>
</evidence>
<feature type="non-terminal residue" evidence="9">
    <location>
        <position position="1"/>
    </location>
</feature>
<evidence type="ECO:0000256" key="5">
    <source>
        <dbReference type="ARBA" id="ARBA00022844"/>
    </source>
</evidence>
<keyword evidence="5 8" id="KW-0946">Virion</keyword>
<keyword evidence="6 8" id="KW-0426">Late protein</keyword>
<dbReference type="GO" id="GO:0046718">
    <property type="term" value="P:symbiont entry into host cell"/>
    <property type="evidence" value="ECO:0007669"/>
    <property type="project" value="UniProtKB-UniRule"/>
</dbReference>
<protein>
    <recommendedName>
        <fullName evidence="8">Major capsid protein L1</fullName>
    </recommendedName>
</protein>
<dbReference type="InterPro" id="IPR002210">
    <property type="entry name" value="Capsid_L1_Papillomavir"/>
</dbReference>
<comment type="function">
    <text evidence="8">Forms an icosahedral capsid with a T=7 symmetry and a 50 nm diameter. The capsid is composed of 72 pentamers linked to each other by disulfide bonds and associated with L2 proteins. Binds to heparan sulfate proteoglycans on cell surface of basal layer keratinocytes to provide initial virion attachment. This binding mediates a conformational change in the virus capsid that facilitates efficient infection. The virion enters the host cell via endocytosis. During virus trafficking, L1 protein dissociates from the viral DNA and the genomic DNA is released to the host nucleus. The virion assembly takes place within the cell nucleus. Encapsulates the genomic DNA together with protein L2.</text>
</comment>
<dbReference type="SUPFAM" id="SSF88648">
    <property type="entry name" value="Group I dsDNA viruses"/>
    <property type="match status" value="1"/>
</dbReference>
<comment type="similarity">
    <text evidence="8">Belongs to the papillomaviridae L1 protein family.</text>
</comment>
<feature type="non-terminal residue" evidence="9">
    <location>
        <position position="48"/>
    </location>
</feature>